<dbReference type="InterPro" id="IPR036396">
    <property type="entry name" value="Cyt_P450_sf"/>
</dbReference>
<keyword evidence="8" id="KW-1185">Reference proteome</keyword>
<keyword evidence="6" id="KW-0503">Monooxygenase</keyword>
<proteinExistence type="inferred from homology"/>
<dbReference type="PANTHER" id="PTHR24305:SF166">
    <property type="entry name" value="CYTOCHROME P450 12A4, MITOCHONDRIAL-RELATED"/>
    <property type="match status" value="1"/>
</dbReference>
<accession>A0ABR0SWY3</accession>
<evidence type="ECO:0000256" key="1">
    <source>
        <dbReference type="ARBA" id="ARBA00001971"/>
    </source>
</evidence>
<dbReference type="PRINTS" id="PR00385">
    <property type="entry name" value="P450"/>
</dbReference>
<comment type="similarity">
    <text evidence="2 6">Belongs to the cytochrome P450 family.</text>
</comment>
<dbReference type="InterPro" id="IPR002401">
    <property type="entry name" value="Cyt_P450_E_grp-I"/>
</dbReference>
<dbReference type="PROSITE" id="PS00086">
    <property type="entry name" value="CYTOCHROME_P450"/>
    <property type="match status" value="1"/>
</dbReference>
<dbReference type="InterPro" id="IPR050121">
    <property type="entry name" value="Cytochrome_P450_monoxygenase"/>
</dbReference>
<reference evidence="7 8" key="1">
    <citation type="submission" date="2024-01" db="EMBL/GenBank/DDBJ databases">
        <title>Complete genome of Cladobotryum mycophilum ATHUM6906.</title>
        <authorList>
            <person name="Christinaki A.C."/>
            <person name="Myridakis A.I."/>
            <person name="Kouvelis V.N."/>
        </authorList>
    </citation>
    <scope>NUCLEOTIDE SEQUENCE [LARGE SCALE GENOMIC DNA]</scope>
    <source>
        <strain evidence="7 8">ATHUM6906</strain>
    </source>
</reference>
<dbReference type="Proteomes" id="UP001338125">
    <property type="component" value="Unassembled WGS sequence"/>
</dbReference>
<keyword evidence="4 6" id="KW-0479">Metal-binding</keyword>
<evidence type="ECO:0000313" key="7">
    <source>
        <dbReference type="EMBL" id="KAK5996637.1"/>
    </source>
</evidence>
<evidence type="ECO:0000256" key="2">
    <source>
        <dbReference type="ARBA" id="ARBA00010617"/>
    </source>
</evidence>
<dbReference type="EMBL" id="JAVFKD010000002">
    <property type="protein sequence ID" value="KAK5996637.1"/>
    <property type="molecule type" value="Genomic_DNA"/>
</dbReference>
<dbReference type="Gene3D" id="1.10.630.10">
    <property type="entry name" value="Cytochrome P450"/>
    <property type="match status" value="1"/>
</dbReference>
<evidence type="ECO:0000256" key="5">
    <source>
        <dbReference type="ARBA" id="ARBA00023004"/>
    </source>
</evidence>
<protein>
    <submittedName>
        <fullName evidence="7">Cytochrome P450 monooxygenase-like protein</fullName>
    </submittedName>
</protein>
<evidence type="ECO:0000313" key="8">
    <source>
        <dbReference type="Proteomes" id="UP001338125"/>
    </source>
</evidence>
<dbReference type="Pfam" id="PF00067">
    <property type="entry name" value="p450"/>
    <property type="match status" value="1"/>
</dbReference>
<dbReference type="PANTHER" id="PTHR24305">
    <property type="entry name" value="CYTOCHROME P450"/>
    <property type="match status" value="1"/>
</dbReference>
<evidence type="ECO:0000256" key="6">
    <source>
        <dbReference type="RuleBase" id="RU000461"/>
    </source>
</evidence>
<dbReference type="SUPFAM" id="SSF48264">
    <property type="entry name" value="Cytochrome P450"/>
    <property type="match status" value="1"/>
</dbReference>
<evidence type="ECO:0000256" key="3">
    <source>
        <dbReference type="ARBA" id="ARBA00022617"/>
    </source>
</evidence>
<gene>
    <name evidence="7" type="ORF">PT974_01974</name>
</gene>
<comment type="cofactor">
    <cofactor evidence="1">
        <name>heme</name>
        <dbReference type="ChEBI" id="CHEBI:30413"/>
    </cofactor>
</comment>
<keyword evidence="5 6" id="KW-0408">Iron</keyword>
<evidence type="ECO:0000256" key="4">
    <source>
        <dbReference type="ARBA" id="ARBA00022723"/>
    </source>
</evidence>
<keyword evidence="3 6" id="KW-0349">Heme</keyword>
<comment type="caution">
    <text evidence="7">The sequence shown here is derived from an EMBL/GenBank/DDBJ whole genome shotgun (WGS) entry which is preliminary data.</text>
</comment>
<sequence>MLVDRKALSVCRRLPFGNNNFTRYNWRGWELPDRYRSHYEMGDAFIIVTPGRNWLYLANPDVLMEVFRRRTDFPRCIELTEVLNVFGPNMSTVDGAEWKKQRKITASCFNEQNNEIVWRESLALAGDMLQYWTSKASVKTTAEDTRTLSLHVLSAAGFGKRFKFEGHEDRQPASRSASYKDSLQTILENCILIMALTPKFLENPWLPRSLRRLHEACSSFQKYMTDLYQSEKQAYAEGHTGERHLMASLIRASQDEHGTSGSLTERQIYGNMFIFNFAGHDTTAHTFNFSIYFLAANPKAQDWLAEEVVHVFGDPDPHDWNYHDLSRLKRCLSVMLESIRLYTPSPIAKWTDAAPQTLRIGEKTLCLPPKTVVIPAYSAAQTDPRWWGADSLVWRPSRWIKDDEVSVGSPGGEEMINTKRGPFLGWSEGARDCPGRKFAQVEFVATISALFKVWRVDPVVLEGETIASVRKRVLNLIETDSAMVLLLQMLHPERVPLIWSRRE</sequence>
<dbReference type="InterPro" id="IPR017972">
    <property type="entry name" value="Cyt_P450_CS"/>
</dbReference>
<dbReference type="CDD" id="cd11070">
    <property type="entry name" value="CYP56-like"/>
    <property type="match status" value="1"/>
</dbReference>
<organism evidence="7 8">
    <name type="scientific">Cladobotryum mycophilum</name>
    <dbReference type="NCBI Taxonomy" id="491253"/>
    <lineage>
        <taxon>Eukaryota</taxon>
        <taxon>Fungi</taxon>
        <taxon>Dikarya</taxon>
        <taxon>Ascomycota</taxon>
        <taxon>Pezizomycotina</taxon>
        <taxon>Sordariomycetes</taxon>
        <taxon>Hypocreomycetidae</taxon>
        <taxon>Hypocreales</taxon>
        <taxon>Hypocreaceae</taxon>
        <taxon>Cladobotryum</taxon>
    </lineage>
</organism>
<dbReference type="InterPro" id="IPR001128">
    <property type="entry name" value="Cyt_P450"/>
</dbReference>
<dbReference type="PRINTS" id="PR00463">
    <property type="entry name" value="EP450I"/>
</dbReference>
<keyword evidence="6" id="KW-0560">Oxidoreductase</keyword>
<name>A0ABR0SWY3_9HYPO</name>